<dbReference type="AlphaFoldDB" id="A0AAV6ZQQ6"/>
<keyword evidence="7" id="KW-1015">Disulfide bond</keyword>
<evidence type="ECO:0000256" key="5">
    <source>
        <dbReference type="ARBA" id="ARBA00022729"/>
    </source>
</evidence>
<evidence type="ECO:0000256" key="2">
    <source>
        <dbReference type="ARBA" id="ARBA00022486"/>
    </source>
</evidence>
<comment type="similarity">
    <text evidence="8 10">Belongs to the pentraxin family.</text>
</comment>
<dbReference type="SMART" id="SM00159">
    <property type="entry name" value="PTX"/>
    <property type="match status" value="1"/>
</dbReference>
<reference evidence="12" key="1">
    <citation type="thesis" date="2020" institute="ProQuest LLC" country="789 East Eisenhower Parkway, Ann Arbor, MI, USA">
        <title>Comparative Genomics and Chromosome Evolution.</title>
        <authorList>
            <person name="Mudd A.B."/>
        </authorList>
    </citation>
    <scope>NUCLEOTIDE SEQUENCE</scope>
    <source>
        <strain evidence="12">237g6f4</strain>
        <tissue evidence="12">Blood</tissue>
    </source>
</reference>
<dbReference type="GO" id="GO:0046872">
    <property type="term" value="F:metal ion binding"/>
    <property type="evidence" value="ECO:0007669"/>
    <property type="project" value="UniProtKB-KW"/>
</dbReference>
<comment type="caution">
    <text evidence="9">Lacks conserved residue(s) required for the propagation of feature annotation.</text>
</comment>
<evidence type="ECO:0000256" key="6">
    <source>
        <dbReference type="ARBA" id="ARBA00022837"/>
    </source>
</evidence>
<dbReference type="Gene3D" id="2.60.120.200">
    <property type="match status" value="1"/>
</dbReference>
<protein>
    <recommendedName>
        <fullName evidence="10">Pentraxin family member</fullName>
    </recommendedName>
</protein>
<evidence type="ECO:0000256" key="10">
    <source>
        <dbReference type="RuleBase" id="RU362112"/>
    </source>
</evidence>
<comment type="caution">
    <text evidence="12">The sequence shown here is derived from an EMBL/GenBank/DDBJ whole genome shotgun (WGS) entry which is preliminary data.</text>
</comment>
<keyword evidence="5 10" id="KW-0732">Signal</keyword>
<dbReference type="InterPro" id="IPR013320">
    <property type="entry name" value="ConA-like_dom_sf"/>
</dbReference>
<dbReference type="PANTHER" id="PTHR45869">
    <property type="entry name" value="C-REACTIVE PROTEIN-RELATED"/>
    <property type="match status" value="1"/>
</dbReference>
<accession>A0AAV6ZQQ6</accession>
<dbReference type="Proteomes" id="UP000824782">
    <property type="component" value="Unassembled WGS sequence"/>
</dbReference>
<dbReference type="Pfam" id="PF00354">
    <property type="entry name" value="Pentaxin"/>
    <property type="match status" value="1"/>
</dbReference>
<proteinExistence type="inferred from homology"/>
<dbReference type="PROSITE" id="PS00289">
    <property type="entry name" value="PTX_1"/>
    <property type="match status" value="1"/>
</dbReference>
<dbReference type="PRINTS" id="PR00895">
    <property type="entry name" value="PENTAXIN"/>
</dbReference>
<dbReference type="InterPro" id="IPR030476">
    <property type="entry name" value="Pentaxin_CS"/>
</dbReference>
<evidence type="ECO:0000256" key="3">
    <source>
        <dbReference type="ARBA" id="ARBA00022525"/>
    </source>
</evidence>
<dbReference type="InterPro" id="IPR051005">
    <property type="entry name" value="Pentraxin_domain"/>
</dbReference>
<gene>
    <name evidence="12" type="ORF">GDO81_020219</name>
</gene>
<comment type="subcellular location">
    <subcellularLocation>
        <location evidence="1 10">Secreted</location>
    </subcellularLocation>
</comment>
<comment type="subunit">
    <text evidence="10">Homopentamer. Pentaxin (or pentraxin) have a discoid arrangement of 5 non-covalently bound subunits.</text>
</comment>
<comment type="cofactor">
    <cofactor evidence="10">
        <name>Ca(2+)</name>
        <dbReference type="ChEBI" id="CHEBI:29108"/>
    </cofactor>
    <text evidence="10">Binds 2 calcium ions per subunit.</text>
</comment>
<dbReference type="PROSITE" id="PS51828">
    <property type="entry name" value="PTX_2"/>
    <property type="match status" value="1"/>
</dbReference>
<dbReference type="GO" id="GO:0006953">
    <property type="term" value="P:acute-phase response"/>
    <property type="evidence" value="ECO:0007669"/>
    <property type="project" value="UniProtKB-KW"/>
</dbReference>
<dbReference type="GO" id="GO:0005576">
    <property type="term" value="C:extracellular region"/>
    <property type="evidence" value="ECO:0007669"/>
    <property type="project" value="UniProtKB-SubCell"/>
</dbReference>
<dbReference type="EMBL" id="WNYA01000150">
    <property type="protein sequence ID" value="KAG8549665.1"/>
    <property type="molecule type" value="Genomic_DNA"/>
</dbReference>
<evidence type="ECO:0000313" key="12">
    <source>
        <dbReference type="EMBL" id="KAG8549665.1"/>
    </source>
</evidence>
<name>A0AAV6ZQQ6_ENGPU</name>
<organism evidence="12 13">
    <name type="scientific">Engystomops pustulosus</name>
    <name type="common">Tungara frog</name>
    <name type="synonym">Physalaemus pustulosus</name>
    <dbReference type="NCBI Taxonomy" id="76066"/>
    <lineage>
        <taxon>Eukaryota</taxon>
        <taxon>Metazoa</taxon>
        <taxon>Chordata</taxon>
        <taxon>Craniata</taxon>
        <taxon>Vertebrata</taxon>
        <taxon>Euteleostomi</taxon>
        <taxon>Amphibia</taxon>
        <taxon>Batrachia</taxon>
        <taxon>Anura</taxon>
        <taxon>Neobatrachia</taxon>
        <taxon>Hyloidea</taxon>
        <taxon>Leptodactylidae</taxon>
        <taxon>Leiuperinae</taxon>
        <taxon>Engystomops</taxon>
    </lineage>
</organism>
<dbReference type="FunFam" id="2.60.120.200:FF:000070">
    <property type="entry name" value="Serum amyloid P-component"/>
    <property type="match status" value="1"/>
</dbReference>
<evidence type="ECO:0000256" key="8">
    <source>
        <dbReference type="ARBA" id="ARBA00038102"/>
    </source>
</evidence>
<evidence type="ECO:0000256" key="4">
    <source>
        <dbReference type="ARBA" id="ARBA00022723"/>
    </source>
</evidence>
<keyword evidence="3" id="KW-0964">Secreted</keyword>
<evidence type="ECO:0000256" key="7">
    <source>
        <dbReference type="ARBA" id="ARBA00023157"/>
    </source>
</evidence>
<sequence length="236" mass="27029">MRWMMLLALALVVLMRSQAQQDMGNQVFLFPRETSTSHVVLKPAVKSALQKVSVCLRSYTEISRKHGLFSLAMSNPKVQNAFLIYISPPNYCNVYINDEPNQIITDPEVIEWKHTCVTWDSTSGIIQLWVNGKLYPRKVSNKGFSINTKISIIVGQEQDEFGGGFNKSDSFVGELTDIHMWDYVLSPGDIQKVMTNDYTGNVINWRSLHFEIKGDALIQPKLQCNKQWHYTKYTQC</sequence>
<dbReference type="PANTHER" id="PTHR45869:SF7">
    <property type="entry name" value="C-REACTIVE PROTEIN"/>
    <property type="match status" value="1"/>
</dbReference>
<feature type="domain" description="Pentraxin (PTX)" evidence="11">
    <location>
        <begin position="24"/>
        <end position="224"/>
    </location>
</feature>
<evidence type="ECO:0000256" key="9">
    <source>
        <dbReference type="PROSITE-ProRule" id="PRU01172"/>
    </source>
</evidence>
<feature type="chain" id="PRO_5043100911" description="Pentraxin family member" evidence="10">
    <location>
        <begin position="20"/>
        <end position="236"/>
    </location>
</feature>
<keyword evidence="6 10" id="KW-0106">Calcium</keyword>
<keyword evidence="2" id="KW-0011">Acute phase</keyword>
<evidence type="ECO:0000313" key="13">
    <source>
        <dbReference type="Proteomes" id="UP000824782"/>
    </source>
</evidence>
<dbReference type="CDD" id="cd00152">
    <property type="entry name" value="PTX"/>
    <property type="match status" value="1"/>
</dbReference>
<feature type="signal peptide" evidence="10">
    <location>
        <begin position="1"/>
        <end position="19"/>
    </location>
</feature>
<dbReference type="SUPFAM" id="SSF49899">
    <property type="entry name" value="Concanavalin A-like lectins/glucanases"/>
    <property type="match status" value="1"/>
</dbReference>
<evidence type="ECO:0000256" key="1">
    <source>
        <dbReference type="ARBA" id="ARBA00004613"/>
    </source>
</evidence>
<evidence type="ECO:0000259" key="11">
    <source>
        <dbReference type="PROSITE" id="PS51828"/>
    </source>
</evidence>
<keyword evidence="13" id="KW-1185">Reference proteome</keyword>
<keyword evidence="4 10" id="KW-0479">Metal-binding</keyword>
<dbReference type="InterPro" id="IPR001759">
    <property type="entry name" value="PTX_dom"/>
</dbReference>